<comment type="caution">
    <text evidence="2">The sequence shown here is derived from an EMBL/GenBank/DDBJ whole genome shotgun (WGS) entry which is preliminary data.</text>
</comment>
<proteinExistence type="predicted"/>
<sequence>MRERITDSATGGSSVPPISPQSITNVGDDIPSTTSGGSGFLESEEERYQIWLHRPPLARSSETISFSSVFTKSSFNGHQIWFPIWFHRPRPRGFSFYFHRPSSNCVSDQRGRDFFVCALHISTDSSGTVIAMFSERK</sequence>
<protein>
    <submittedName>
        <fullName evidence="2">Uncharacterized protein</fullName>
    </submittedName>
</protein>
<evidence type="ECO:0000313" key="3">
    <source>
        <dbReference type="Proteomes" id="UP001157418"/>
    </source>
</evidence>
<reference evidence="2 3" key="1">
    <citation type="submission" date="2022-01" db="EMBL/GenBank/DDBJ databases">
        <authorList>
            <person name="Xiong W."/>
            <person name="Schranz E."/>
        </authorList>
    </citation>
    <scope>NUCLEOTIDE SEQUENCE [LARGE SCALE GENOMIC DNA]</scope>
</reference>
<dbReference type="Proteomes" id="UP001157418">
    <property type="component" value="Unassembled WGS sequence"/>
</dbReference>
<dbReference type="AlphaFoldDB" id="A0AAU9N9G7"/>
<keyword evidence="3" id="KW-1185">Reference proteome</keyword>
<feature type="region of interest" description="Disordered" evidence="1">
    <location>
        <begin position="1"/>
        <end position="40"/>
    </location>
</feature>
<evidence type="ECO:0000313" key="2">
    <source>
        <dbReference type="EMBL" id="CAH1431130.1"/>
    </source>
</evidence>
<evidence type="ECO:0000256" key="1">
    <source>
        <dbReference type="SAM" id="MobiDB-lite"/>
    </source>
</evidence>
<dbReference type="EMBL" id="CAKMRJ010003334">
    <property type="protein sequence ID" value="CAH1431130.1"/>
    <property type="molecule type" value="Genomic_DNA"/>
</dbReference>
<accession>A0AAU9N9G7</accession>
<organism evidence="2 3">
    <name type="scientific">Lactuca virosa</name>
    <dbReference type="NCBI Taxonomy" id="75947"/>
    <lineage>
        <taxon>Eukaryota</taxon>
        <taxon>Viridiplantae</taxon>
        <taxon>Streptophyta</taxon>
        <taxon>Embryophyta</taxon>
        <taxon>Tracheophyta</taxon>
        <taxon>Spermatophyta</taxon>
        <taxon>Magnoliopsida</taxon>
        <taxon>eudicotyledons</taxon>
        <taxon>Gunneridae</taxon>
        <taxon>Pentapetalae</taxon>
        <taxon>asterids</taxon>
        <taxon>campanulids</taxon>
        <taxon>Asterales</taxon>
        <taxon>Asteraceae</taxon>
        <taxon>Cichorioideae</taxon>
        <taxon>Cichorieae</taxon>
        <taxon>Lactucinae</taxon>
        <taxon>Lactuca</taxon>
    </lineage>
</organism>
<name>A0AAU9N9G7_9ASTR</name>
<gene>
    <name evidence="2" type="ORF">LVIROSA_LOCUS17860</name>
</gene>